<dbReference type="InterPro" id="IPR025295">
    <property type="entry name" value="eCIS_core_dom"/>
</dbReference>
<evidence type="ECO:0000313" key="4">
    <source>
        <dbReference type="Proteomes" id="UP001247620"/>
    </source>
</evidence>
<reference evidence="3 4" key="1">
    <citation type="submission" date="2023-07" db="EMBL/GenBank/DDBJ databases">
        <title>Sorghum-associated microbial communities from plants grown in Nebraska, USA.</title>
        <authorList>
            <person name="Schachtman D."/>
        </authorList>
    </citation>
    <scope>NUCLEOTIDE SEQUENCE [LARGE SCALE GENOMIC DNA]</scope>
    <source>
        <strain evidence="3 4">3262</strain>
    </source>
</reference>
<dbReference type="Proteomes" id="UP001247620">
    <property type="component" value="Unassembled WGS sequence"/>
</dbReference>
<evidence type="ECO:0000313" key="3">
    <source>
        <dbReference type="EMBL" id="MDR6943342.1"/>
    </source>
</evidence>
<dbReference type="Gene3D" id="3.40.390.10">
    <property type="entry name" value="Collagenase (Catalytic Domain)"/>
    <property type="match status" value="1"/>
</dbReference>
<feature type="domain" description="eCIS core" evidence="2">
    <location>
        <begin position="113"/>
        <end position="188"/>
    </location>
</feature>
<dbReference type="RefSeq" id="WP_310097424.1">
    <property type="nucleotide sequence ID" value="NZ_JAVDUU010000003.1"/>
</dbReference>
<evidence type="ECO:0000259" key="2">
    <source>
        <dbReference type="Pfam" id="PF13699"/>
    </source>
</evidence>
<proteinExistence type="predicted"/>
<dbReference type="EMBL" id="JAVDUU010000003">
    <property type="protein sequence ID" value="MDR6943342.1"/>
    <property type="molecule type" value="Genomic_DNA"/>
</dbReference>
<gene>
    <name evidence="3" type="ORF">J2W55_003195</name>
</gene>
<protein>
    <recommendedName>
        <fullName evidence="2">eCIS core domain-containing protein</fullName>
    </recommendedName>
</protein>
<dbReference type="InterPro" id="IPR024079">
    <property type="entry name" value="MetalloPept_cat_dom_sf"/>
</dbReference>
<sequence length="418" mass="45372">MLAVKETQSQNAAKAQNNAAFFPGRLVQPKLQVNEPGDQYEQEADSMADRVMSMPQMSESTFFKPAQNNVQRKCQHCEEEEKLHRKESSGAAAHGSNELDNYVGSLGSTGQTLPESSRQFFEPRFGQDFSNVRIHTDSVAAKSAQSINALAYTTGNNIVFNSGQYSPESDSGKKLMAHELTHVVQQGASVSRKIQRAVGAHTHCTANANSAPSDPLTVIRAANDRAVLMALGASLLLFSESLFIQDATFGASTTFGFYRRRFGDPVASGARFKNRFNNTLHDTLLKAQASELQFLSTRIGNISHFLERNINFKCTGTSHTTIGSCTHHCGTNTILASCSAGHGNEMAICSGFWGINAPDQQAIGMIHEVSHMTLHFGDHDAAPFAQSSAARRTEPECYASLVADIYGITPFDPSCPII</sequence>
<name>A0ABU1TD67_9SPHI</name>
<keyword evidence="4" id="KW-1185">Reference proteome</keyword>
<dbReference type="Pfam" id="PF13699">
    <property type="entry name" value="eCIS_core"/>
    <property type="match status" value="1"/>
</dbReference>
<comment type="caution">
    <text evidence="3">The sequence shown here is derived from an EMBL/GenBank/DDBJ whole genome shotgun (WGS) entry which is preliminary data.</text>
</comment>
<feature type="region of interest" description="Disordered" evidence="1">
    <location>
        <begin position="80"/>
        <end position="114"/>
    </location>
</feature>
<accession>A0ABU1TD67</accession>
<evidence type="ECO:0000256" key="1">
    <source>
        <dbReference type="SAM" id="MobiDB-lite"/>
    </source>
</evidence>
<organism evidence="3 4">
    <name type="scientific">Mucilaginibacter pocheonensis</name>
    <dbReference type="NCBI Taxonomy" id="398050"/>
    <lineage>
        <taxon>Bacteria</taxon>
        <taxon>Pseudomonadati</taxon>
        <taxon>Bacteroidota</taxon>
        <taxon>Sphingobacteriia</taxon>
        <taxon>Sphingobacteriales</taxon>
        <taxon>Sphingobacteriaceae</taxon>
        <taxon>Mucilaginibacter</taxon>
    </lineage>
</organism>